<dbReference type="SUPFAM" id="SSF56529">
    <property type="entry name" value="FAH"/>
    <property type="match status" value="1"/>
</dbReference>
<dbReference type="NCBIfam" id="TIGR01266">
    <property type="entry name" value="fum_ac_acetase"/>
    <property type="match status" value="1"/>
</dbReference>
<feature type="binding site" evidence="11">
    <location>
        <position position="244"/>
    </location>
    <ligand>
        <name>substrate</name>
    </ligand>
</feature>
<keyword evidence="6 12" id="KW-0106">Calcium</keyword>
<evidence type="ECO:0000313" key="17">
    <source>
        <dbReference type="Proteomes" id="UP000054302"/>
    </source>
</evidence>
<keyword evidence="8 13" id="KW-0828">Tyrosine catabolism</keyword>
<dbReference type="Gene3D" id="2.30.30.230">
    <property type="entry name" value="Fumarylacetoacetase, N-terminal domain"/>
    <property type="match status" value="1"/>
</dbReference>
<feature type="active site" description="Proton acceptor" evidence="10">
    <location>
        <position position="137"/>
    </location>
</feature>
<dbReference type="VEuPathDB" id="FungiDB:PV10_05098"/>
<dbReference type="GeneID" id="27322943"/>
<evidence type="ECO:0000256" key="8">
    <source>
        <dbReference type="ARBA" id="ARBA00022878"/>
    </source>
</evidence>
<evidence type="ECO:0000256" key="4">
    <source>
        <dbReference type="ARBA" id="ARBA00022723"/>
    </source>
</evidence>
<comment type="cofactor">
    <cofactor evidence="13">
        <name>Mg(2+)</name>
        <dbReference type="ChEBI" id="CHEBI:18420"/>
    </cofactor>
    <cofactor evidence="13">
        <name>Ca(2+)</name>
        <dbReference type="ChEBI" id="CHEBI:29108"/>
    </cofactor>
</comment>
<organism evidence="16 17">
    <name type="scientific">Exophiala mesophila</name>
    <name type="common">Black yeast-like fungus</name>
    <dbReference type="NCBI Taxonomy" id="212818"/>
    <lineage>
        <taxon>Eukaryota</taxon>
        <taxon>Fungi</taxon>
        <taxon>Dikarya</taxon>
        <taxon>Ascomycota</taxon>
        <taxon>Pezizomycotina</taxon>
        <taxon>Eurotiomycetes</taxon>
        <taxon>Chaetothyriomycetidae</taxon>
        <taxon>Chaetothyriales</taxon>
        <taxon>Herpotrichiellaceae</taxon>
        <taxon>Exophiala</taxon>
    </lineage>
</organism>
<name>A0A0D1ZJ22_EXOME</name>
<feature type="binding site" evidence="12">
    <location>
        <position position="205"/>
    </location>
    <ligand>
        <name>Ca(2+)</name>
        <dbReference type="ChEBI" id="CHEBI:29108"/>
    </ligand>
</feature>
<dbReference type="InterPro" id="IPR005959">
    <property type="entry name" value="Fumarylacetoacetase"/>
</dbReference>
<evidence type="ECO:0000259" key="15">
    <source>
        <dbReference type="Pfam" id="PF09298"/>
    </source>
</evidence>
<feature type="domain" description="Fumarylacetoacetase-like C-terminal" evidence="14">
    <location>
        <begin position="162"/>
        <end position="376"/>
    </location>
</feature>
<evidence type="ECO:0000256" key="1">
    <source>
        <dbReference type="ARBA" id="ARBA00004782"/>
    </source>
</evidence>
<feature type="binding site" evidence="12">
    <location>
        <position position="257"/>
    </location>
    <ligand>
        <name>Mg(2+)</name>
        <dbReference type="ChEBI" id="CHEBI:18420"/>
    </ligand>
</feature>
<dbReference type="AlphaFoldDB" id="A0A0D1ZJ22"/>
<gene>
    <name evidence="16" type="ORF">PV10_05098</name>
</gene>
<evidence type="ECO:0000256" key="12">
    <source>
        <dbReference type="PIRSR" id="PIRSR605959-3"/>
    </source>
</evidence>
<evidence type="ECO:0000256" key="11">
    <source>
        <dbReference type="PIRSR" id="PIRSR605959-2"/>
    </source>
</evidence>
<feature type="binding site" evidence="12">
    <location>
        <position position="237"/>
    </location>
    <ligand>
        <name>Mg(2+)</name>
        <dbReference type="ChEBI" id="CHEBI:18420"/>
    </ligand>
</feature>
<evidence type="ECO:0000256" key="3">
    <source>
        <dbReference type="ARBA" id="ARBA00012094"/>
    </source>
</evidence>
<dbReference type="PANTHER" id="PTHR43069">
    <property type="entry name" value="FUMARYLACETOACETASE"/>
    <property type="match status" value="1"/>
</dbReference>
<evidence type="ECO:0000313" key="16">
    <source>
        <dbReference type="EMBL" id="KIV93924.1"/>
    </source>
</evidence>
<comment type="catalytic activity">
    <reaction evidence="13">
        <text>4-fumarylacetoacetate + H2O = acetoacetate + fumarate + H(+)</text>
        <dbReference type="Rhea" id="RHEA:10244"/>
        <dbReference type="ChEBI" id="CHEBI:13705"/>
        <dbReference type="ChEBI" id="CHEBI:15377"/>
        <dbReference type="ChEBI" id="CHEBI:15378"/>
        <dbReference type="ChEBI" id="CHEBI:18034"/>
        <dbReference type="ChEBI" id="CHEBI:29806"/>
        <dbReference type="EC" id="3.7.1.2"/>
    </reaction>
</comment>
<dbReference type="Pfam" id="PF09298">
    <property type="entry name" value="FAA_hydrolase_N"/>
    <property type="match status" value="1"/>
</dbReference>
<dbReference type="Gene3D" id="3.90.850.10">
    <property type="entry name" value="Fumarylacetoacetase-like, C-terminal domain"/>
    <property type="match status" value="1"/>
</dbReference>
<evidence type="ECO:0000259" key="14">
    <source>
        <dbReference type="Pfam" id="PF01557"/>
    </source>
</evidence>
<dbReference type="EMBL" id="KN847522">
    <property type="protein sequence ID" value="KIV93924.1"/>
    <property type="molecule type" value="Genomic_DNA"/>
</dbReference>
<evidence type="ECO:0000256" key="6">
    <source>
        <dbReference type="ARBA" id="ARBA00022837"/>
    </source>
</evidence>
<evidence type="ECO:0000256" key="2">
    <source>
        <dbReference type="ARBA" id="ARBA00010211"/>
    </source>
</evidence>
<protein>
    <recommendedName>
        <fullName evidence="3 13">Fumarylacetoacetase</fullName>
        <ecNumber evidence="3 13">3.7.1.2</ecNumber>
    </recommendedName>
    <alternativeName>
        <fullName evidence="13">Fumarylacetoacetate hydrolase</fullName>
    </alternativeName>
</protein>
<dbReference type="EC" id="3.7.1.2" evidence="3 13"/>
<accession>A0A0D1ZJ22</accession>
<dbReference type="InterPro" id="IPR011234">
    <property type="entry name" value="Fumarylacetoacetase-like_C"/>
</dbReference>
<evidence type="ECO:0000256" key="13">
    <source>
        <dbReference type="RuleBase" id="RU366008"/>
    </source>
</evidence>
<feature type="binding site" evidence="12">
    <location>
        <position position="261"/>
    </location>
    <ligand>
        <name>Mg(2+)</name>
        <dbReference type="ChEBI" id="CHEBI:18420"/>
    </ligand>
</feature>
<comment type="pathway">
    <text evidence="1 13">Amino-acid degradation; L-phenylalanine degradation; acetoacetate and fumarate from L-phenylalanine: step 6/6.</text>
</comment>
<sequence>MASWVTVSENSDFSLQNLPYGIFSTSGDDDARIGTAIGDSVLDLKVLAQGGVFDDLKFDVGTLQEPTLNSYAALGKTVHQKVRHRLQKLLEKETQLSHLLRDNKTIYEKAFYKQANVQMHLPMKINNYTDFFVGLHHAVTCAGLVKPGQTIEQVCPCFYNLPIAYNGRTSSVVVSEMPFHRPNGQFPVDGKVVSGPCRKLDFEVEFAAFISRGNSFGAPINVDEAEDHIFGFVLLNDWSARDIQMYESTLMGPFNGKSFCTTISPWVVPPEALEPFRVAPKVTPRELPEYLREKREKSAYDIPIRATLANSENYRIADCNTNNVIFSFAQMIAHHTCGGCPLQTGDLIGTGTLSGPSRAEAGCLLEQTLGGTSPYEMKAEDPSKGSVIRAFCEDNDTITFTAQAKLSEGFGNVGFGACSGKVLPAI</sequence>
<dbReference type="GO" id="GO:1902000">
    <property type="term" value="P:homogentisate catabolic process"/>
    <property type="evidence" value="ECO:0007669"/>
    <property type="project" value="TreeGrafter"/>
</dbReference>
<feature type="binding site" evidence="11">
    <location>
        <position position="352"/>
    </location>
    <ligand>
        <name>substrate</name>
    </ligand>
</feature>
<evidence type="ECO:0000256" key="7">
    <source>
        <dbReference type="ARBA" id="ARBA00022842"/>
    </source>
</evidence>
<dbReference type="Proteomes" id="UP000054302">
    <property type="component" value="Unassembled WGS sequence"/>
</dbReference>
<comment type="similarity">
    <text evidence="2 13">Belongs to the FAH family.</text>
</comment>
<keyword evidence="9 13" id="KW-0585">Phenylalanine catabolism</keyword>
<keyword evidence="5 13" id="KW-0378">Hydrolase</keyword>
<keyword evidence="4 12" id="KW-0479">Metal-binding</keyword>
<evidence type="ECO:0000256" key="9">
    <source>
        <dbReference type="ARBA" id="ARBA00023232"/>
    </source>
</evidence>
<dbReference type="GO" id="GO:0006559">
    <property type="term" value="P:L-phenylalanine catabolic process"/>
    <property type="evidence" value="ECO:0007669"/>
    <property type="project" value="UniProtKB-UniRule"/>
</dbReference>
<keyword evidence="17" id="KW-1185">Reference proteome</keyword>
<dbReference type="STRING" id="212818.A0A0D1ZJ22"/>
<keyword evidence="7 12" id="KW-0460">Magnesium</keyword>
<dbReference type="GO" id="GO:0004334">
    <property type="term" value="F:fumarylacetoacetase activity"/>
    <property type="evidence" value="ECO:0007669"/>
    <property type="project" value="UniProtKB-UniRule"/>
</dbReference>
<dbReference type="Pfam" id="PF01557">
    <property type="entry name" value="FAA_hydrolase"/>
    <property type="match status" value="1"/>
</dbReference>
<dbReference type="InterPro" id="IPR036462">
    <property type="entry name" value="Fumarylacetoacetase_N_sf"/>
</dbReference>
<feature type="binding site" evidence="12">
    <location>
        <position position="203"/>
    </location>
    <ligand>
        <name>Ca(2+)</name>
        <dbReference type="ChEBI" id="CHEBI:29108"/>
    </ligand>
</feature>
<evidence type="ECO:0000256" key="5">
    <source>
        <dbReference type="ARBA" id="ARBA00022801"/>
    </source>
</evidence>
<dbReference type="InterPro" id="IPR015377">
    <property type="entry name" value="Fumarylacetoacetase_N"/>
</dbReference>
<dbReference type="HOGENOM" id="CLU_026207_2_0_1"/>
<feature type="binding site" evidence="11">
    <location>
        <position position="132"/>
    </location>
    <ligand>
        <name>substrate</name>
    </ligand>
</feature>
<dbReference type="InterPro" id="IPR036663">
    <property type="entry name" value="Fumarylacetoacetase_C_sf"/>
</dbReference>
<dbReference type="GO" id="GO:0046872">
    <property type="term" value="F:metal ion binding"/>
    <property type="evidence" value="ECO:0007669"/>
    <property type="project" value="UniProtKB-UniRule"/>
</dbReference>
<reference evidence="16 17" key="1">
    <citation type="submission" date="2015-01" db="EMBL/GenBank/DDBJ databases">
        <title>The Genome Sequence of Exophiala mesophila CBS40295.</title>
        <authorList>
            <consortium name="The Broad Institute Genomics Platform"/>
            <person name="Cuomo C."/>
            <person name="de Hoog S."/>
            <person name="Gorbushina A."/>
            <person name="Stielow B."/>
            <person name="Teixiera M."/>
            <person name="Abouelleil A."/>
            <person name="Chapman S.B."/>
            <person name="Priest M."/>
            <person name="Young S.K."/>
            <person name="Wortman J."/>
            <person name="Nusbaum C."/>
            <person name="Birren B."/>
        </authorList>
    </citation>
    <scope>NUCLEOTIDE SEQUENCE [LARGE SCALE GENOMIC DNA]</scope>
    <source>
        <strain evidence="16 17">CBS 40295</strain>
    </source>
</reference>
<proteinExistence type="inferred from homology"/>
<feature type="domain" description="Fumarylacetoacetase N-terminal" evidence="15">
    <location>
        <begin position="16"/>
        <end position="122"/>
    </location>
</feature>
<feature type="binding site" evidence="12">
    <location>
        <position position="130"/>
    </location>
    <ligand>
        <name>Ca(2+)</name>
        <dbReference type="ChEBI" id="CHEBI:29108"/>
    </ligand>
</feature>
<dbReference type="RefSeq" id="XP_016225498.1">
    <property type="nucleotide sequence ID" value="XM_016369710.1"/>
</dbReference>
<evidence type="ECO:0000256" key="10">
    <source>
        <dbReference type="PIRSR" id="PIRSR605959-1"/>
    </source>
</evidence>
<feature type="binding site" evidence="12">
    <location>
        <position position="237"/>
    </location>
    <ligand>
        <name>Ca(2+)</name>
        <dbReference type="ChEBI" id="CHEBI:29108"/>
    </ligand>
</feature>
<dbReference type="GO" id="GO:0006572">
    <property type="term" value="P:L-tyrosine catabolic process"/>
    <property type="evidence" value="ECO:0007669"/>
    <property type="project" value="UniProtKB-UniRule"/>
</dbReference>
<dbReference type="SUPFAM" id="SSF63433">
    <property type="entry name" value="Fumarylacetoacetate hydrolase, FAH, N-terminal domain"/>
    <property type="match status" value="1"/>
</dbReference>
<dbReference type="PANTHER" id="PTHR43069:SF2">
    <property type="entry name" value="FUMARYLACETOACETASE"/>
    <property type="match status" value="1"/>
</dbReference>
<dbReference type="UniPathway" id="UPA00139">
    <property type="reaction ID" value="UER00341"/>
</dbReference>
<dbReference type="OrthoDB" id="9971669at2759"/>